<evidence type="ECO:0000256" key="2">
    <source>
        <dbReference type="SAM" id="MobiDB-lite"/>
    </source>
</evidence>
<organism evidence="5 6">
    <name type="scientific">Centaurea solstitialis</name>
    <name type="common">yellow star-thistle</name>
    <dbReference type="NCBI Taxonomy" id="347529"/>
    <lineage>
        <taxon>Eukaryota</taxon>
        <taxon>Viridiplantae</taxon>
        <taxon>Streptophyta</taxon>
        <taxon>Embryophyta</taxon>
        <taxon>Tracheophyta</taxon>
        <taxon>Spermatophyta</taxon>
        <taxon>Magnoliopsida</taxon>
        <taxon>eudicotyledons</taxon>
        <taxon>Gunneridae</taxon>
        <taxon>Pentapetalae</taxon>
        <taxon>asterids</taxon>
        <taxon>campanulids</taxon>
        <taxon>Asterales</taxon>
        <taxon>Asteraceae</taxon>
        <taxon>Carduoideae</taxon>
        <taxon>Cardueae</taxon>
        <taxon>Centaureinae</taxon>
        <taxon>Centaurea</taxon>
    </lineage>
</organism>
<dbReference type="PANTHER" id="PTHR46481">
    <property type="entry name" value="ZINC FINGER BED DOMAIN-CONTAINING PROTEIN 4"/>
    <property type="match status" value="1"/>
</dbReference>
<proteinExistence type="predicted"/>
<reference evidence="5" key="1">
    <citation type="submission" date="2023-03" db="EMBL/GenBank/DDBJ databases">
        <title>Chromosome-scale reference genome and RAD-based genetic map of yellow starthistle (Centaurea solstitialis) reveal putative structural variation and QTLs associated with invader traits.</title>
        <authorList>
            <person name="Reatini B."/>
            <person name="Cang F.A."/>
            <person name="Jiang Q."/>
            <person name="Mckibben M.T.W."/>
            <person name="Barker M.S."/>
            <person name="Rieseberg L.H."/>
            <person name="Dlugosch K.M."/>
        </authorList>
    </citation>
    <scope>NUCLEOTIDE SEQUENCE</scope>
    <source>
        <strain evidence="5">CAN-66</strain>
        <tissue evidence="5">Leaf</tissue>
    </source>
</reference>
<feature type="region of interest" description="Disordered" evidence="2">
    <location>
        <begin position="1"/>
        <end position="52"/>
    </location>
</feature>
<dbReference type="SUPFAM" id="SSF57667">
    <property type="entry name" value="beta-beta-alpha zinc fingers"/>
    <property type="match status" value="1"/>
</dbReference>
<keyword evidence="6" id="KW-1185">Reference proteome</keyword>
<dbReference type="EMBL" id="JARYMX010000003">
    <property type="protein sequence ID" value="KAJ9555711.1"/>
    <property type="molecule type" value="Genomic_DNA"/>
</dbReference>
<dbReference type="InterPro" id="IPR008906">
    <property type="entry name" value="HATC_C_dom"/>
</dbReference>
<dbReference type="SUPFAM" id="SSF53098">
    <property type="entry name" value="Ribonuclease H-like"/>
    <property type="match status" value="1"/>
</dbReference>
<dbReference type="Pfam" id="PF14372">
    <property type="entry name" value="hAT-like_RNase-H"/>
    <property type="match status" value="1"/>
</dbReference>
<dbReference type="AlphaFoldDB" id="A0AA38WP86"/>
<sequence length="724" mass="83023">MHTYIAQSGSPSVGALNSEGTPERSRFGVPPLPTGGHEASSGGKKRKTPSNKSPLWAYFTRLQVPGTDVIDPKWCKCNVCGEHVLCEAKKNGTRSMWAHTRKCSTHPLRHDAQEVDPKQSKLSGSTMSGGGSGYHKFSKKRCDDRCIDMVIIDELPFRFVEKTGFRAFCKELEPNWTPLGRRQVAKGVLDKFNYEKTLLLSQLKENETKVCITTDTWTSIQNINYMVLTAHFLDKDWILHKRIINFCTIASHKGDDIGRAIEQCLRQWEITKVFTITVDNASANDVAVAYMKRRLTSYKTLMFDGEFLHLRCSCHIINLIVKDGLKELEDGVAAIWNCAKYVRSSPQRLEKFREFAILEQCKANANVPLDVITRWNSTYLMLDATLKYEGTFNRMAEEDVPFKSYFQDKVGPPCTDDWRNAQAFCVFLKMFYEATLKLSAWKSITSNILFVEMITLQTEIDKALYSTDEVLKRVARSMKAKFNKYWGSFEKTNKIVMIANVLDPRYKLQWAKVAMQKVYASDEVIQSIEGELKRLLMKMYEEYKRLENREQHDHTVLEDLDMDGDELEGLDEVSREISRERMSQQSGCIRNEVDQYLSDRYVSLVAKNFELHKWWRGNESTYPVLSKLAKDIFAIPCSTVASENAFSLGSRVVDPFRASLTPKTVEALVCTTDWLRASPPNFNFYEDPMEEALEIYNELEELERENAYNQGYEATTNLSGQTTV</sequence>
<dbReference type="GO" id="GO:0046983">
    <property type="term" value="F:protein dimerization activity"/>
    <property type="evidence" value="ECO:0007669"/>
    <property type="project" value="InterPro"/>
</dbReference>
<evidence type="ECO:0000256" key="1">
    <source>
        <dbReference type="ARBA" id="ARBA00023125"/>
    </source>
</evidence>
<dbReference type="InterPro" id="IPR036236">
    <property type="entry name" value="Znf_C2H2_sf"/>
</dbReference>
<dbReference type="GO" id="GO:0003677">
    <property type="term" value="F:DNA binding"/>
    <property type="evidence" value="ECO:0007669"/>
    <property type="project" value="UniProtKB-KW"/>
</dbReference>
<keyword evidence="1" id="KW-0238">DNA-binding</keyword>
<dbReference type="InterPro" id="IPR012337">
    <property type="entry name" value="RNaseH-like_sf"/>
</dbReference>
<evidence type="ECO:0000259" key="4">
    <source>
        <dbReference type="Pfam" id="PF14372"/>
    </source>
</evidence>
<feature type="domain" description="HAT C-terminal dimerisation" evidence="3">
    <location>
        <begin position="592"/>
        <end position="675"/>
    </location>
</feature>
<evidence type="ECO:0000313" key="6">
    <source>
        <dbReference type="Proteomes" id="UP001172457"/>
    </source>
</evidence>
<name>A0AA38WP86_9ASTR</name>
<dbReference type="InterPro" id="IPR052035">
    <property type="entry name" value="ZnF_BED_domain_contain"/>
</dbReference>
<dbReference type="PANTHER" id="PTHR46481:SF7">
    <property type="entry name" value="ZINC FINGER BED DOMAIN-CONTAINING PROTEIN RICESLEEPER 2-LIKE"/>
    <property type="match status" value="1"/>
</dbReference>
<feature type="domain" description="hAT-like transposase RNase-H fold" evidence="4">
    <location>
        <begin position="442"/>
        <end position="543"/>
    </location>
</feature>
<dbReference type="Proteomes" id="UP001172457">
    <property type="component" value="Chromosome 3"/>
</dbReference>
<protein>
    <recommendedName>
        <fullName evidence="7">Transposase</fullName>
    </recommendedName>
</protein>
<feature type="region of interest" description="Disordered" evidence="2">
    <location>
        <begin position="108"/>
        <end position="130"/>
    </location>
</feature>
<dbReference type="Pfam" id="PF05699">
    <property type="entry name" value="Dimer_Tnp_hAT"/>
    <property type="match status" value="1"/>
</dbReference>
<feature type="compositionally biased region" description="Basic and acidic residues" evidence="2">
    <location>
        <begin position="108"/>
        <end position="119"/>
    </location>
</feature>
<dbReference type="InterPro" id="IPR025525">
    <property type="entry name" value="hAT-like_transposase_RNase-H"/>
</dbReference>
<evidence type="ECO:0000313" key="5">
    <source>
        <dbReference type="EMBL" id="KAJ9555711.1"/>
    </source>
</evidence>
<feature type="compositionally biased region" description="Polar residues" evidence="2">
    <location>
        <begin position="1"/>
        <end position="11"/>
    </location>
</feature>
<dbReference type="SMART" id="SM00614">
    <property type="entry name" value="ZnF_BED"/>
    <property type="match status" value="1"/>
</dbReference>
<dbReference type="SUPFAM" id="SSF140996">
    <property type="entry name" value="Hermes dimerisation domain"/>
    <property type="match status" value="1"/>
</dbReference>
<comment type="caution">
    <text evidence="5">The sequence shown here is derived from an EMBL/GenBank/DDBJ whole genome shotgun (WGS) entry which is preliminary data.</text>
</comment>
<gene>
    <name evidence="5" type="ORF">OSB04_010325</name>
</gene>
<evidence type="ECO:0000259" key="3">
    <source>
        <dbReference type="Pfam" id="PF05699"/>
    </source>
</evidence>
<accession>A0AA38WP86</accession>
<evidence type="ECO:0008006" key="7">
    <source>
        <dbReference type="Google" id="ProtNLM"/>
    </source>
</evidence>